<dbReference type="Pfam" id="PF03780">
    <property type="entry name" value="Asp23"/>
    <property type="match status" value="1"/>
</dbReference>
<dbReference type="STRING" id="283737.SAMN05660453_0203"/>
<dbReference type="PANTHER" id="PTHR34297">
    <property type="entry name" value="HYPOTHETICAL CYTOSOLIC PROTEIN-RELATED"/>
    <property type="match status" value="1"/>
</dbReference>
<proteinExistence type="inferred from homology"/>
<sequence>MAKSTDLTNKNFLLTKEQMADGQMLVSKTALEAVAQAAAQGVDGVVAMQAKVYEHLPKYLTKVAGVQPAVPGVMMKKDERGTISFDLSVILEYGAVIPKVAFAVQQAVKSDLANLAGLTVDSVNVTVAGLVPDEDHQTIDPEHLFDESAKKESAK</sequence>
<accession>A0A1I1DYF5</accession>
<dbReference type="AlphaFoldDB" id="A0A1I1DYF5"/>
<evidence type="ECO:0000313" key="2">
    <source>
        <dbReference type="EMBL" id="SFB79965.1"/>
    </source>
</evidence>
<name>A0A1I1DYF5_9LACO</name>
<dbReference type="Proteomes" id="UP000199376">
    <property type="component" value="Unassembled WGS sequence"/>
</dbReference>
<evidence type="ECO:0000256" key="1">
    <source>
        <dbReference type="ARBA" id="ARBA00005721"/>
    </source>
</evidence>
<reference evidence="2 3" key="1">
    <citation type="submission" date="2016-10" db="EMBL/GenBank/DDBJ databases">
        <authorList>
            <person name="de Groot N.N."/>
        </authorList>
    </citation>
    <scope>NUCLEOTIDE SEQUENCE [LARGE SCALE GENOMIC DNA]</scope>
    <source>
        <strain evidence="2 3">DSM 19113</strain>
    </source>
</reference>
<protein>
    <submittedName>
        <fullName evidence="2">Uncharacterized conserved protein YloU, alkaline shock protein (Asp23) family</fullName>
    </submittedName>
</protein>
<keyword evidence="3" id="KW-1185">Reference proteome</keyword>
<dbReference type="RefSeq" id="WP_091501168.1">
    <property type="nucleotide sequence ID" value="NZ_FOLI01000001.1"/>
</dbReference>
<organism evidence="2 3">
    <name type="scientific">Fructobacillus durionis</name>
    <dbReference type="NCBI Taxonomy" id="283737"/>
    <lineage>
        <taxon>Bacteria</taxon>
        <taxon>Bacillati</taxon>
        <taxon>Bacillota</taxon>
        <taxon>Bacilli</taxon>
        <taxon>Lactobacillales</taxon>
        <taxon>Lactobacillaceae</taxon>
        <taxon>Fructobacillus</taxon>
    </lineage>
</organism>
<dbReference type="OrthoDB" id="9793465at2"/>
<gene>
    <name evidence="2" type="ORF">SAMN05660453_0203</name>
</gene>
<dbReference type="InterPro" id="IPR005531">
    <property type="entry name" value="Asp23"/>
</dbReference>
<dbReference type="EMBL" id="FOLI01000001">
    <property type="protein sequence ID" value="SFB79965.1"/>
    <property type="molecule type" value="Genomic_DNA"/>
</dbReference>
<evidence type="ECO:0000313" key="3">
    <source>
        <dbReference type="Proteomes" id="UP000199376"/>
    </source>
</evidence>
<comment type="similarity">
    <text evidence="1">Belongs to the asp23 family.</text>
</comment>